<proteinExistence type="inferred from homology"/>
<keyword evidence="4" id="KW-0548">Nucleotidyltransferase</keyword>
<dbReference type="InterPro" id="IPR005790">
    <property type="entry name" value="DNA_polIII_delta"/>
</dbReference>
<comment type="similarity">
    <text evidence="7">Belongs to the DNA polymerase HolA subunit family.</text>
</comment>
<dbReference type="GO" id="GO:0003677">
    <property type="term" value="F:DNA binding"/>
    <property type="evidence" value="ECO:0007669"/>
    <property type="project" value="InterPro"/>
</dbReference>
<sequence length="346" mass="40544">MKNIQKELANIRKGNYAPIYLVLGEERYFIERIRETIIEQALDEESIDLNFSSFDMEEDTINDALFEASSFPFFGDRKVVFVQNPYFLTGKKIKSAPKHNIDELEEYIKNPAEFTILVLFAPYEKLDRRKKITKTLEKNAQLIDVSSPYPNEVNRYVKEIIKEKGYQMTDSAFQLFTERTDGHLTDMMHELNKLFLYHVDSKKITKDSIRYLVPKSLEQNVFELNTLVLNNQVEASIEAYHDLLVQKEEPIKIVALLISQFRLLLQVKILQKQGYPQGDIAKVLKVHPYRVKLALQNVRRYDQKLLSKALDYLIDADYKMKTGQIDQELQIELFIMRFAQQSKVPS</sequence>
<dbReference type="RefSeq" id="WP_073297340.1">
    <property type="nucleotide sequence ID" value="NZ_FQUF01000013.1"/>
</dbReference>
<organism evidence="11 12">
    <name type="scientific">Atopostipes suicloacalis DSM 15692</name>
    <dbReference type="NCBI Taxonomy" id="1121025"/>
    <lineage>
        <taxon>Bacteria</taxon>
        <taxon>Bacillati</taxon>
        <taxon>Bacillota</taxon>
        <taxon>Bacilli</taxon>
        <taxon>Lactobacillales</taxon>
        <taxon>Carnobacteriaceae</taxon>
        <taxon>Atopostipes</taxon>
    </lineage>
</organism>
<evidence type="ECO:0000256" key="3">
    <source>
        <dbReference type="ARBA" id="ARBA00022679"/>
    </source>
</evidence>
<dbReference type="InterPro" id="IPR027417">
    <property type="entry name" value="P-loop_NTPase"/>
</dbReference>
<feature type="domain" description="DNA polymerase III delta subunit-like C-terminal" evidence="10">
    <location>
        <begin position="218"/>
        <end position="338"/>
    </location>
</feature>
<accession>A0A1M4VWG1</accession>
<evidence type="ECO:0000256" key="2">
    <source>
        <dbReference type="ARBA" id="ARBA00017703"/>
    </source>
</evidence>
<evidence type="ECO:0000256" key="8">
    <source>
        <dbReference type="ARBA" id="ARBA00049244"/>
    </source>
</evidence>
<dbReference type="Gene3D" id="1.10.8.60">
    <property type="match status" value="1"/>
</dbReference>
<dbReference type="OrthoDB" id="9775929at2"/>
<dbReference type="Proteomes" id="UP000184128">
    <property type="component" value="Unassembled WGS sequence"/>
</dbReference>
<evidence type="ECO:0000259" key="9">
    <source>
        <dbReference type="Pfam" id="PF06144"/>
    </source>
</evidence>
<dbReference type="SUPFAM" id="SSF48019">
    <property type="entry name" value="post-AAA+ oligomerization domain-like"/>
    <property type="match status" value="1"/>
</dbReference>
<evidence type="ECO:0000313" key="11">
    <source>
        <dbReference type="EMBL" id="SHE73341.1"/>
    </source>
</evidence>
<evidence type="ECO:0000259" key="10">
    <source>
        <dbReference type="Pfam" id="PF21694"/>
    </source>
</evidence>
<evidence type="ECO:0000256" key="1">
    <source>
        <dbReference type="ARBA" id="ARBA00012417"/>
    </source>
</evidence>
<keyword evidence="5" id="KW-0235">DNA replication</keyword>
<evidence type="ECO:0000256" key="6">
    <source>
        <dbReference type="ARBA" id="ARBA00022932"/>
    </source>
</evidence>
<dbReference type="SUPFAM" id="SSF52540">
    <property type="entry name" value="P-loop containing nucleoside triphosphate hydrolases"/>
    <property type="match status" value="1"/>
</dbReference>
<dbReference type="NCBIfam" id="TIGR01128">
    <property type="entry name" value="holA"/>
    <property type="match status" value="1"/>
</dbReference>
<dbReference type="InterPro" id="IPR008921">
    <property type="entry name" value="DNA_pol3_clamp-load_cplx_C"/>
</dbReference>
<dbReference type="PANTHER" id="PTHR34388">
    <property type="entry name" value="DNA POLYMERASE III SUBUNIT DELTA"/>
    <property type="match status" value="1"/>
</dbReference>
<dbReference type="Gene3D" id="3.40.50.300">
    <property type="entry name" value="P-loop containing nucleotide triphosphate hydrolases"/>
    <property type="match status" value="1"/>
</dbReference>
<dbReference type="AlphaFoldDB" id="A0A1M4VWG1"/>
<dbReference type="InterPro" id="IPR010372">
    <property type="entry name" value="DNA_pol3_delta_N"/>
</dbReference>
<dbReference type="GO" id="GO:0009360">
    <property type="term" value="C:DNA polymerase III complex"/>
    <property type="evidence" value="ECO:0007669"/>
    <property type="project" value="InterPro"/>
</dbReference>
<reference evidence="11 12" key="1">
    <citation type="submission" date="2016-11" db="EMBL/GenBank/DDBJ databases">
        <authorList>
            <person name="Jaros S."/>
            <person name="Januszkiewicz K."/>
            <person name="Wedrychowicz H."/>
        </authorList>
    </citation>
    <scope>NUCLEOTIDE SEQUENCE [LARGE SCALE GENOMIC DNA]</scope>
    <source>
        <strain evidence="11 12">DSM 15692</strain>
    </source>
</reference>
<feature type="domain" description="DNA polymerase III delta N-terminal" evidence="9">
    <location>
        <begin position="20"/>
        <end position="144"/>
    </location>
</feature>
<dbReference type="InterPro" id="IPR048466">
    <property type="entry name" value="DNA_pol3_delta-like_C"/>
</dbReference>
<protein>
    <recommendedName>
        <fullName evidence="2">DNA polymerase III subunit delta</fullName>
        <ecNumber evidence="1">2.7.7.7</ecNumber>
    </recommendedName>
</protein>
<evidence type="ECO:0000256" key="7">
    <source>
        <dbReference type="ARBA" id="ARBA00034754"/>
    </source>
</evidence>
<keyword evidence="6" id="KW-0239">DNA-directed DNA polymerase</keyword>
<evidence type="ECO:0000313" key="12">
    <source>
        <dbReference type="Proteomes" id="UP000184128"/>
    </source>
</evidence>
<keyword evidence="3" id="KW-0808">Transferase</keyword>
<gene>
    <name evidence="11" type="ORF">SAMN02745249_01030</name>
</gene>
<dbReference type="GO" id="GO:0006261">
    <property type="term" value="P:DNA-templated DNA replication"/>
    <property type="evidence" value="ECO:0007669"/>
    <property type="project" value="TreeGrafter"/>
</dbReference>
<dbReference type="EC" id="2.7.7.7" evidence="1"/>
<keyword evidence="12" id="KW-1185">Reference proteome</keyword>
<evidence type="ECO:0000256" key="5">
    <source>
        <dbReference type="ARBA" id="ARBA00022705"/>
    </source>
</evidence>
<dbReference type="Pfam" id="PF06144">
    <property type="entry name" value="DNA_pol3_delta"/>
    <property type="match status" value="1"/>
</dbReference>
<name>A0A1M4VWG1_9LACT</name>
<dbReference type="GO" id="GO:0003887">
    <property type="term" value="F:DNA-directed DNA polymerase activity"/>
    <property type="evidence" value="ECO:0007669"/>
    <property type="project" value="UniProtKB-KW"/>
</dbReference>
<dbReference type="STRING" id="1121025.SAMN02745249_01030"/>
<evidence type="ECO:0000256" key="4">
    <source>
        <dbReference type="ARBA" id="ARBA00022695"/>
    </source>
</evidence>
<dbReference type="Pfam" id="PF21694">
    <property type="entry name" value="DNA_pol3_delta_C"/>
    <property type="match status" value="1"/>
</dbReference>
<dbReference type="EMBL" id="FQUF01000013">
    <property type="protein sequence ID" value="SHE73341.1"/>
    <property type="molecule type" value="Genomic_DNA"/>
</dbReference>
<comment type="catalytic activity">
    <reaction evidence="8">
        <text>DNA(n) + a 2'-deoxyribonucleoside 5'-triphosphate = DNA(n+1) + diphosphate</text>
        <dbReference type="Rhea" id="RHEA:22508"/>
        <dbReference type="Rhea" id="RHEA-COMP:17339"/>
        <dbReference type="Rhea" id="RHEA-COMP:17340"/>
        <dbReference type="ChEBI" id="CHEBI:33019"/>
        <dbReference type="ChEBI" id="CHEBI:61560"/>
        <dbReference type="ChEBI" id="CHEBI:173112"/>
        <dbReference type="EC" id="2.7.7.7"/>
    </reaction>
</comment>
<dbReference type="Gene3D" id="1.20.272.10">
    <property type="match status" value="1"/>
</dbReference>
<dbReference type="PANTHER" id="PTHR34388:SF1">
    <property type="entry name" value="DNA POLYMERASE III SUBUNIT DELTA"/>
    <property type="match status" value="1"/>
</dbReference>